<sequence length="142" mass="16572">MYKELDTLLTDFQDADNYWYDVGCLTAEKLIKMFKQEDWNKFSDDLLTKSLGWQKRLAYCLGDGSNLVELKILLTLASVEDADLFEVCIDSLRSFTSEENKRIIRENRFIIDKVKEVIPKTGVVSRGIFHDFLDNIDEDFLN</sequence>
<dbReference type="AlphaFoldDB" id="A0A0M1P077"/>
<proteinExistence type="predicted"/>
<accession>A0A0M1P077</accession>
<reference evidence="2" key="1">
    <citation type="submission" date="2015-08" db="EMBL/GenBank/DDBJ databases">
        <title>Genome sequencing project for genomic taxonomy and phylogenomics of Bacillus-like bacteria.</title>
        <authorList>
            <person name="Liu B."/>
            <person name="Wang J."/>
            <person name="Zhu Y."/>
            <person name="Liu G."/>
            <person name="Chen Q."/>
            <person name="Chen Z."/>
            <person name="Lan J."/>
            <person name="Che J."/>
            <person name="Ge C."/>
            <person name="Shi H."/>
            <person name="Pan Z."/>
            <person name="Liu X."/>
        </authorList>
    </citation>
    <scope>NUCLEOTIDE SEQUENCE [LARGE SCALE GENOMIC DNA]</scope>
    <source>
        <strain evidence="2">FJAT-22460</strain>
    </source>
</reference>
<gene>
    <name evidence="1" type="ORF">AM231_00960</name>
</gene>
<evidence type="ECO:0000313" key="1">
    <source>
        <dbReference type="EMBL" id="KOR87846.1"/>
    </source>
</evidence>
<evidence type="ECO:0000313" key="2">
    <source>
        <dbReference type="Proteomes" id="UP000036932"/>
    </source>
</evidence>
<dbReference type="OrthoDB" id="1914797at2"/>
<dbReference type="PATRIC" id="fig|1705565.3.peg.2025"/>
<dbReference type="Proteomes" id="UP000036932">
    <property type="component" value="Unassembled WGS sequence"/>
</dbReference>
<keyword evidence="2" id="KW-1185">Reference proteome</keyword>
<organism evidence="1 2">
    <name type="scientific">Paenibacillus solani</name>
    <dbReference type="NCBI Taxonomy" id="1705565"/>
    <lineage>
        <taxon>Bacteria</taxon>
        <taxon>Bacillati</taxon>
        <taxon>Bacillota</taxon>
        <taxon>Bacilli</taxon>
        <taxon>Bacillales</taxon>
        <taxon>Paenibacillaceae</taxon>
        <taxon>Paenibacillus</taxon>
    </lineage>
</organism>
<protein>
    <recommendedName>
        <fullName evidence="3">HEAT repeat domain-containing protein</fullName>
    </recommendedName>
</protein>
<comment type="caution">
    <text evidence="1">The sequence shown here is derived from an EMBL/GenBank/DDBJ whole genome shotgun (WGS) entry which is preliminary data.</text>
</comment>
<dbReference type="EMBL" id="LIUT01000001">
    <property type="protein sequence ID" value="KOR87846.1"/>
    <property type="molecule type" value="Genomic_DNA"/>
</dbReference>
<name>A0A0M1P077_9BACL</name>
<evidence type="ECO:0008006" key="3">
    <source>
        <dbReference type="Google" id="ProtNLM"/>
    </source>
</evidence>
<dbReference type="RefSeq" id="WP_054400904.1">
    <property type="nucleotide sequence ID" value="NZ_LIUT01000001.1"/>
</dbReference>